<dbReference type="PANTHER" id="PTHR35399">
    <property type="entry name" value="SLR8030 PROTEIN"/>
    <property type="match status" value="1"/>
</dbReference>
<keyword evidence="2" id="KW-1185">Reference proteome</keyword>
<dbReference type="EMBL" id="CP000828">
    <property type="protein sequence ID" value="ABW25423.1"/>
    <property type="molecule type" value="Genomic_DNA"/>
</dbReference>
<accession>B0C9Y3</accession>
<dbReference type="InterPro" id="IPR008557">
    <property type="entry name" value="PhoX"/>
</dbReference>
<reference evidence="1 2" key="1">
    <citation type="journal article" date="2008" name="Proc. Natl. Acad. Sci. U.S.A.">
        <title>Niche adaptation and genome expansion in the chlorophyll d-producing cyanobacterium Acaryochloris marina.</title>
        <authorList>
            <person name="Swingley W.D."/>
            <person name="Chen M."/>
            <person name="Cheung P.C."/>
            <person name="Conrad A.L."/>
            <person name="Dejesa L.C."/>
            <person name="Hao J."/>
            <person name="Honchak B.M."/>
            <person name="Karbach L.E."/>
            <person name="Kurdoglu A."/>
            <person name="Lahiri S."/>
            <person name="Mastrian S.D."/>
            <person name="Miyashita H."/>
            <person name="Page L."/>
            <person name="Ramakrishna P."/>
            <person name="Satoh S."/>
            <person name="Sattley W.M."/>
            <person name="Shimada Y."/>
            <person name="Taylor H.L."/>
            <person name="Tomo T."/>
            <person name="Tsuchiya T."/>
            <person name="Wang Z.T."/>
            <person name="Raymond J."/>
            <person name="Mimuro M."/>
            <person name="Blankenship R.E."/>
            <person name="Touchman J.W."/>
        </authorList>
    </citation>
    <scope>NUCLEOTIDE SEQUENCE [LARGE SCALE GENOMIC DNA]</scope>
    <source>
        <strain evidence="2">MBIC 11017</strain>
    </source>
</reference>
<evidence type="ECO:0000313" key="2">
    <source>
        <dbReference type="Proteomes" id="UP000000268"/>
    </source>
</evidence>
<name>B0C9Y3_ACAM1</name>
<dbReference type="eggNOG" id="COG3211">
    <property type="taxonomic scope" value="Bacteria"/>
</dbReference>
<organism evidence="1 2">
    <name type="scientific">Acaryochloris marina (strain MBIC 11017)</name>
    <dbReference type="NCBI Taxonomy" id="329726"/>
    <lineage>
        <taxon>Bacteria</taxon>
        <taxon>Bacillati</taxon>
        <taxon>Cyanobacteriota</taxon>
        <taxon>Cyanophyceae</taxon>
        <taxon>Acaryochloridales</taxon>
        <taxon>Acaryochloridaceae</taxon>
        <taxon>Acaryochloris</taxon>
    </lineage>
</organism>
<dbReference type="InterPro" id="IPR006311">
    <property type="entry name" value="TAT_signal"/>
</dbReference>
<evidence type="ECO:0008006" key="3">
    <source>
        <dbReference type="Google" id="ProtNLM"/>
    </source>
</evidence>
<evidence type="ECO:0000313" key="1">
    <source>
        <dbReference type="EMBL" id="ABW25423.1"/>
    </source>
</evidence>
<dbReference type="STRING" id="329726.AM1_0364"/>
<dbReference type="KEGG" id="amr:AM1_0364"/>
<protein>
    <recommendedName>
        <fullName evidence="3">Phosphatase</fullName>
    </recommendedName>
</protein>
<dbReference type="Proteomes" id="UP000000268">
    <property type="component" value="Chromosome"/>
</dbReference>
<proteinExistence type="predicted"/>
<dbReference type="PROSITE" id="PS51318">
    <property type="entry name" value="TAT"/>
    <property type="match status" value="1"/>
</dbReference>
<dbReference type="HOGENOM" id="CLU_018570_1_0_3"/>
<dbReference type="Pfam" id="PF05787">
    <property type="entry name" value="PhoX"/>
    <property type="match status" value="1"/>
</dbReference>
<dbReference type="RefSeq" id="WP_012161033.1">
    <property type="nucleotide sequence ID" value="NC_009925.1"/>
</dbReference>
<sequence length="727" mass="78851">MSISRRNFLLFMGAATTMVTCNASANRPYRSSTATEATISFKPVRVPIPLDIEGLSPEQQKQAYSTYQVIDDLVLPEGYVYETIAAWGDPVGDSRFGYNNDFVSFVETAPNSGYLSINFEYISGKTWMQTYEQVLGKSLPFDQVRAAMGQEKIDAFGLPADDPLKQQIEAIAKEGLIDQGIGVIAIQSKQGKWMRQSSAQDRRITGISGLEDGHYLKATGPGVAVFTKPKKRGYDDNLGSRIIGTFQNCAGGTTPWGTILSAEENFQDQVPEPVMADGSSFPPSHTPFELTEDKVDGRGNPFGLAGNKYGWMVEVDPSNPKNYGIKHTWLGRYRHEAVAVNAMEGQPLAVYSGCDRRGGHLYKFVSTGKVKNPTDKANSKLLEKGMLYGAQLNADGTGQWIPLKTSTPINPILPSQVLGEPDSSLVTLPNPDRQEGGYIDVTSDQDAISFQQTFKTLGDLYEGSANERQGAILVDAHYAANAAGITCLARPEDTTFDPEQKALFVAFTSGGPGGDGGPDQQIFQGPNGEAPYEYGWIMKIMEADDNPAAMQFRWVMVAVGGEPAQDGLGFANPDNLEIDAQGNLWMVTDMSTSKHNLAIPNRSGVDPSKLRGIFGNNTAWYLPLMGTHAGKAFPFAMGPMDSELCGLCLHPNQKALFLTAQHPGEAGGIRQKMASETREIAILTTDGQAFLQAREVPIGSNWPEKKATDPPKPALVAIYRSDGKVLI</sequence>
<dbReference type="AlphaFoldDB" id="B0C9Y3"/>
<gene>
    <name evidence="1" type="ordered locus">AM1_0364</name>
</gene>
<dbReference type="PANTHER" id="PTHR35399:SF2">
    <property type="entry name" value="DUF839 DOMAIN-CONTAINING PROTEIN"/>
    <property type="match status" value="1"/>
</dbReference>